<evidence type="ECO:0000256" key="1">
    <source>
        <dbReference type="ARBA" id="ARBA00023015"/>
    </source>
</evidence>
<keyword evidence="3" id="KW-0804">Transcription</keyword>
<dbReference type="InterPro" id="IPR050109">
    <property type="entry name" value="HTH-type_TetR-like_transc_reg"/>
</dbReference>
<dbReference type="PROSITE" id="PS50977">
    <property type="entry name" value="HTH_TETR_2"/>
    <property type="match status" value="1"/>
</dbReference>
<dbReference type="EMBL" id="CP115450">
    <property type="protein sequence ID" value="WBP87246.1"/>
    <property type="molecule type" value="Genomic_DNA"/>
</dbReference>
<dbReference type="InterPro" id="IPR041347">
    <property type="entry name" value="MftR_C"/>
</dbReference>
<proteinExistence type="predicted"/>
<organism evidence="7 8">
    <name type="scientific">Kitasatospora cathayae</name>
    <dbReference type="NCBI Taxonomy" id="3004092"/>
    <lineage>
        <taxon>Bacteria</taxon>
        <taxon>Bacillati</taxon>
        <taxon>Actinomycetota</taxon>
        <taxon>Actinomycetes</taxon>
        <taxon>Kitasatosporales</taxon>
        <taxon>Streptomycetaceae</taxon>
        <taxon>Kitasatospora</taxon>
    </lineage>
</organism>
<dbReference type="Gene3D" id="1.10.357.10">
    <property type="entry name" value="Tetracycline Repressor, domain 2"/>
    <property type="match status" value="1"/>
</dbReference>
<evidence type="ECO:0000259" key="6">
    <source>
        <dbReference type="PROSITE" id="PS50977"/>
    </source>
</evidence>
<keyword evidence="8" id="KW-1185">Reference proteome</keyword>
<dbReference type="PRINTS" id="PR00455">
    <property type="entry name" value="HTHTETR"/>
</dbReference>
<feature type="DNA-binding region" description="H-T-H motif" evidence="4">
    <location>
        <begin position="62"/>
        <end position="81"/>
    </location>
</feature>
<dbReference type="InterPro" id="IPR009057">
    <property type="entry name" value="Homeodomain-like_sf"/>
</dbReference>
<evidence type="ECO:0000256" key="4">
    <source>
        <dbReference type="PROSITE-ProRule" id="PRU00335"/>
    </source>
</evidence>
<dbReference type="Gene3D" id="1.10.10.60">
    <property type="entry name" value="Homeodomain-like"/>
    <property type="match status" value="1"/>
</dbReference>
<evidence type="ECO:0000256" key="2">
    <source>
        <dbReference type="ARBA" id="ARBA00023125"/>
    </source>
</evidence>
<feature type="region of interest" description="Disordered" evidence="5">
    <location>
        <begin position="1"/>
        <end position="22"/>
    </location>
</feature>
<dbReference type="Pfam" id="PF00440">
    <property type="entry name" value="TetR_N"/>
    <property type="match status" value="1"/>
</dbReference>
<reference evidence="8" key="1">
    <citation type="submission" date="2022-12" db="EMBL/GenBank/DDBJ databases">
        <authorList>
            <person name="Mo P."/>
        </authorList>
    </citation>
    <scope>NUCLEOTIDE SEQUENCE [LARGE SCALE GENOMIC DNA]</scope>
    <source>
        <strain evidence="8">HUAS 3-15</strain>
    </source>
</reference>
<sequence length="223" mass="24734">MTTGDTKTEQSTAALPDAPTNPVQALLEAPLSLRERKKLKTRQTVRREAYRLFSEQGYENTTVEQIAAAAEISPSTFFRYFATKDDLVLTDEYDPAMIAALLDRPADEPFLRSCRETLIGLIRDLLQHERQELLTRMRLITEVPALRAGLFRAGNSTHELYLSVLTRRAGLEEPTYDMLVTAAAIGAATTEAVLQWAAGDGREDLAELVDRTFALLESGFAGV</sequence>
<dbReference type="RefSeq" id="WP_270144518.1">
    <property type="nucleotide sequence ID" value="NZ_CP115450.1"/>
</dbReference>
<evidence type="ECO:0000313" key="8">
    <source>
        <dbReference type="Proteomes" id="UP001212821"/>
    </source>
</evidence>
<feature type="domain" description="HTH tetR-type" evidence="6">
    <location>
        <begin position="39"/>
        <end position="99"/>
    </location>
</feature>
<dbReference type="Pfam" id="PF17754">
    <property type="entry name" value="TetR_C_14"/>
    <property type="match status" value="1"/>
</dbReference>
<keyword evidence="1" id="KW-0805">Transcription regulation</keyword>
<protein>
    <submittedName>
        <fullName evidence="7">TetR family transcriptional regulator</fullName>
    </submittedName>
</protein>
<dbReference type="SUPFAM" id="SSF46689">
    <property type="entry name" value="Homeodomain-like"/>
    <property type="match status" value="1"/>
</dbReference>
<evidence type="ECO:0000313" key="7">
    <source>
        <dbReference type="EMBL" id="WBP87246.1"/>
    </source>
</evidence>
<evidence type="ECO:0000256" key="5">
    <source>
        <dbReference type="SAM" id="MobiDB-lite"/>
    </source>
</evidence>
<gene>
    <name evidence="7" type="ORF">O1G21_16270</name>
</gene>
<dbReference type="InterPro" id="IPR001647">
    <property type="entry name" value="HTH_TetR"/>
</dbReference>
<accession>A0ABY7Q4T4</accession>
<feature type="compositionally biased region" description="Polar residues" evidence="5">
    <location>
        <begin position="1"/>
        <end position="13"/>
    </location>
</feature>
<dbReference type="Proteomes" id="UP001212821">
    <property type="component" value="Chromosome"/>
</dbReference>
<keyword evidence="2 4" id="KW-0238">DNA-binding</keyword>
<dbReference type="PANTHER" id="PTHR30055:SF238">
    <property type="entry name" value="MYCOFACTOCIN BIOSYNTHESIS TRANSCRIPTIONAL REGULATOR MFTR-RELATED"/>
    <property type="match status" value="1"/>
</dbReference>
<name>A0ABY7Q4T4_9ACTN</name>
<evidence type="ECO:0000256" key="3">
    <source>
        <dbReference type="ARBA" id="ARBA00023163"/>
    </source>
</evidence>
<dbReference type="PANTHER" id="PTHR30055">
    <property type="entry name" value="HTH-TYPE TRANSCRIPTIONAL REGULATOR RUTR"/>
    <property type="match status" value="1"/>
</dbReference>